<dbReference type="EMBL" id="BMLB01000004">
    <property type="protein sequence ID" value="GGK72643.1"/>
    <property type="molecule type" value="Genomic_DNA"/>
</dbReference>
<dbReference type="RefSeq" id="WP_022922737.1">
    <property type="nucleotide sequence ID" value="NZ_BMLB01000004.1"/>
</dbReference>
<dbReference type="Proteomes" id="UP000662111">
    <property type="component" value="Unassembled WGS sequence"/>
</dbReference>
<reference evidence="2" key="1">
    <citation type="journal article" date="2019" name="Int. J. Syst. Evol. Microbiol.">
        <title>The Global Catalogue of Microorganisms (GCM) 10K type strain sequencing project: providing services to taxonomists for standard genome sequencing and annotation.</title>
        <authorList>
            <consortium name="The Broad Institute Genomics Platform"/>
            <consortium name="The Broad Institute Genome Sequencing Center for Infectious Disease"/>
            <person name="Wu L."/>
            <person name="Ma J."/>
        </authorList>
    </citation>
    <scope>NUCLEOTIDE SEQUENCE [LARGE SCALE GENOMIC DNA]</scope>
    <source>
        <strain evidence="2">CGMCC 1.5362</strain>
    </source>
</reference>
<protein>
    <submittedName>
        <fullName evidence="1">Uncharacterized protein</fullName>
    </submittedName>
</protein>
<gene>
    <name evidence="1" type="ORF">GCM10011509_21560</name>
</gene>
<organism evidence="1 2">
    <name type="scientific">Ornithinimicrobium pekingense</name>
    <dbReference type="NCBI Taxonomy" id="384677"/>
    <lineage>
        <taxon>Bacteria</taxon>
        <taxon>Bacillati</taxon>
        <taxon>Actinomycetota</taxon>
        <taxon>Actinomycetes</taxon>
        <taxon>Micrococcales</taxon>
        <taxon>Ornithinimicrobiaceae</taxon>
        <taxon>Ornithinimicrobium</taxon>
    </lineage>
</organism>
<evidence type="ECO:0000313" key="1">
    <source>
        <dbReference type="EMBL" id="GGK72643.1"/>
    </source>
</evidence>
<accession>A0ABQ2F8P7</accession>
<comment type="caution">
    <text evidence="1">The sequence shown here is derived from an EMBL/GenBank/DDBJ whole genome shotgun (WGS) entry which is preliminary data.</text>
</comment>
<sequence length="203" mass="21449">MTSRRWTFTGRILGVGTSSGVRLVVGMWDGSPLGAFADVMVERADGHRLLLAPSHEVADFVTGTYTFDETRVEDVAVTGDRSGGRLRVATPSLTLDATLGPRTALGWLLSGIPGRLAASPLLSTLTDPVARVVLRGVRTRGSAGQGRREYYGATDVRAVTGATARLDGVDLGTLTPVDPPARFGFSSTPRRPSLTEVVTTIRG</sequence>
<keyword evidence="2" id="KW-1185">Reference proteome</keyword>
<name>A0ABQ2F8P7_9MICO</name>
<evidence type="ECO:0000313" key="2">
    <source>
        <dbReference type="Proteomes" id="UP000662111"/>
    </source>
</evidence>
<proteinExistence type="predicted"/>